<dbReference type="PROSITE" id="PS50837">
    <property type="entry name" value="NACHT"/>
    <property type="match status" value="1"/>
</dbReference>
<dbReference type="Pfam" id="PF24883">
    <property type="entry name" value="NPHP3_N"/>
    <property type="match status" value="1"/>
</dbReference>
<feature type="non-terminal residue" evidence="3">
    <location>
        <position position="448"/>
    </location>
</feature>
<keyword evidence="4" id="KW-1185">Reference proteome</keyword>
<dbReference type="Gene3D" id="3.40.50.300">
    <property type="entry name" value="P-loop containing nucleotide triphosphate hydrolases"/>
    <property type="match status" value="1"/>
</dbReference>
<dbReference type="Proteomes" id="UP000250140">
    <property type="component" value="Unassembled WGS sequence"/>
</dbReference>
<dbReference type="PANTHER" id="PTHR10039:SF5">
    <property type="entry name" value="NACHT DOMAIN-CONTAINING PROTEIN"/>
    <property type="match status" value="1"/>
</dbReference>
<evidence type="ECO:0000259" key="2">
    <source>
        <dbReference type="PROSITE" id="PS50837"/>
    </source>
</evidence>
<keyword evidence="1" id="KW-0677">Repeat</keyword>
<name>A0A8E2ES28_9PEZI</name>
<dbReference type="InterPro" id="IPR056693">
    <property type="entry name" value="DUF7791"/>
</dbReference>
<organism evidence="3 4">
    <name type="scientific">Glonium stellatum</name>
    <dbReference type="NCBI Taxonomy" id="574774"/>
    <lineage>
        <taxon>Eukaryota</taxon>
        <taxon>Fungi</taxon>
        <taxon>Dikarya</taxon>
        <taxon>Ascomycota</taxon>
        <taxon>Pezizomycotina</taxon>
        <taxon>Dothideomycetes</taxon>
        <taxon>Pleosporomycetidae</taxon>
        <taxon>Gloniales</taxon>
        <taxon>Gloniaceae</taxon>
        <taxon>Glonium</taxon>
    </lineage>
</organism>
<dbReference type="InterPro" id="IPR007111">
    <property type="entry name" value="NACHT_NTPase"/>
</dbReference>
<sequence>MQKARVFILNSLSYESMAVRESRIVKAHHETFRWIFQPQGLPPSDLRSRIRYTDWLEFRSGVYWISGKAGSGKSTLMKFLCKHPETMRILQRWAGDARLVTLNFFFWSAGTKMQRSLQGLLQSLLYELLGEFPSLIPTICPQRWSKEDVFPSRCGPWDIEELSQAIRRVVNHTHATTKFCLFIDGLDEYDGDLSEFITFLNDLKALPTLKLCLSSRPLNIFEDSFGSASVTKLYLQDLTREDISSYTRDILQGRLELVSSAGCSTNIDKIVEEITKKAQGVFLWVFLVVRSLSSGLSNGDTDATLYRRLRSFPSDLEIFFEHMFQAVDPMYRQQSSCLFQVALKSSKPRSLMVYSFLMEDDPDFAINLMAGSYRAEEAFRIASRAQRQLNARTQGLLEPQHPVPRFMHRTVRDFLLLKNMQEMLANYASPGFNTNATLCRALLAEFKT</sequence>
<dbReference type="PANTHER" id="PTHR10039">
    <property type="entry name" value="AMELOGENIN"/>
    <property type="match status" value="1"/>
</dbReference>
<proteinExistence type="predicted"/>
<dbReference type="InterPro" id="IPR056884">
    <property type="entry name" value="NPHP3-like_N"/>
</dbReference>
<dbReference type="EMBL" id="KV750672">
    <property type="protein sequence ID" value="OCL03826.1"/>
    <property type="molecule type" value="Genomic_DNA"/>
</dbReference>
<dbReference type="InterPro" id="IPR027417">
    <property type="entry name" value="P-loop_NTPase"/>
</dbReference>
<gene>
    <name evidence="3" type="ORF">AOQ84DRAFT_347075</name>
</gene>
<dbReference type="AlphaFoldDB" id="A0A8E2ES28"/>
<reference evidence="3 4" key="1">
    <citation type="journal article" date="2016" name="Nat. Commun.">
        <title>Ectomycorrhizal ecology is imprinted in the genome of the dominant symbiotic fungus Cenococcum geophilum.</title>
        <authorList>
            <consortium name="DOE Joint Genome Institute"/>
            <person name="Peter M."/>
            <person name="Kohler A."/>
            <person name="Ohm R.A."/>
            <person name="Kuo A."/>
            <person name="Krutzmann J."/>
            <person name="Morin E."/>
            <person name="Arend M."/>
            <person name="Barry K.W."/>
            <person name="Binder M."/>
            <person name="Choi C."/>
            <person name="Clum A."/>
            <person name="Copeland A."/>
            <person name="Grisel N."/>
            <person name="Haridas S."/>
            <person name="Kipfer T."/>
            <person name="LaButti K."/>
            <person name="Lindquist E."/>
            <person name="Lipzen A."/>
            <person name="Maire R."/>
            <person name="Meier B."/>
            <person name="Mihaltcheva S."/>
            <person name="Molinier V."/>
            <person name="Murat C."/>
            <person name="Poggeler S."/>
            <person name="Quandt C.A."/>
            <person name="Sperisen C."/>
            <person name="Tritt A."/>
            <person name="Tisserant E."/>
            <person name="Crous P.W."/>
            <person name="Henrissat B."/>
            <person name="Nehls U."/>
            <person name="Egli S."/>
            <person name="Spatafora J.W."/>
            <person name="Grigoriev I.V."/>
            <person name="Martin F.M."/>
        </authorList>
    </citation>
    <scope>NUCLEOTIDE SEQUENCE [LARGE SCALE GENOMIC DNA]</scope>
    <source>
        <strain evidence="3 4">CBS 207.34</strain>
    </source>
</reference>
<dbReference type="Pfam" id="PF25053">
    <property type="entry name" value="DUF7791"/>
    <property type="match status" value="1"/>
</dbReference>
<dbReference type="OrthoDB" id="443402at2759"/>
<evidence type="ECO:0000256" key="1">
    <source>
        <dbReference type="ARBA" id="ARBA00022737"/>
    </source>
</evidence>
<protein>
    <recommendedName>
        <fullName evidence="2">NACHT domain-containing protein</fullName>
    </recommendedName>
</protein>
<accession>A0A8E2ES28</accession>
<evidence type="ECO:0000313" key="4">
    <source>
        <dbReference type="Proteomes" id="UP000250140"/>
    </source>
</evidence>
<evidence type="ECO:0000313" key="3">
    <source>
        <dbReference type="EMBL" id="OCL03826.1"/>
    </source>
</evidence>
<feature type="domain" description="NACHT" evidence="2">
    <location>
        <begin position="61"/>
        <end position="217"/>
    </location>
</feature>
<dbReference type="SUPFAM" id="SSF52540">
    <property type="entry name" value="P-loop containing nucleoside triphosphate hydrolases"/>
    <property type="match status" value="1"/>
</dbReference>